<evidence type="ECO:0000313" key="2">
    <source>
        <dbReference type="Proteomes" id="UP000590749"/>
    </source>
</evidence>
<reference evidence="1 2" key="1">
    <citation type="submission" date="2020-08" db="EMBL/GenBank/DDBJ databases">
        <title>Genomic Encyclopedia of Type Strains, Phase III (KMG-III): the genomes of soil and plant-associated and newly described type strains.</title>
        <authorList>
            <person name="Whitman W."/>
        </authorList>
    </citation>
    <scope>NUCLEOTIDE SEQUENCE [LARGE SCALE GENOMIC DNA]</scope>
    <source>
        <strain evidence="1 2">CECT 3287</strain>
    </source>
</reference>
<dbReference type="InterPro" id="IPR001343">
    <property type="entry name" value="Hemolysn_Ca-bd"/>
</dbReference>
<dbReference type="Pfam" id="PF00353">
    <property type="entry name" value="HemolysinCabind"/>
    <property type="match status" value="1"/>
</dbReference>
<evidence type="ECO:0000313" key="1">
    <source>
        <dbReference type="EMBL" id="MBB3099932.1"/>
    </source>
</evidence>
<dbReference type="EMBL" id="JACHXF010000021">
    <property type="protein sequence ID" value="MBB3099932.1"/>
    <property type="molecule type" value="Genomic_DNA"/>
</dbReference>
<protein>
    <recommendedName>
        <fullName evidence="3">Hemolysin-type calcium-binding repeat-containing protein</fullName>
    </recommendedName>
</protein>
<organism evidence="1 2">
    <name type="scientific">Actinoplanes campanulatus</name>
    <dbReference type="NCBI Taxonomy" id="113559"/>
    <lineage>
        <taxon>Bacteria</taxon>
        <taxon>Bacillati</taxon>
        <taxon>Actinomycetota</taxon>
        <taxon>Actinomycetes</taxon>
        <taxon>Micromonosporales</taxon>
        <taxon>Micromonosporaceae</taxon>
        <taxon>Actinoplanes</taxon>
    </lineage>
</organism>
<proteinExistence type="predicted"/>
<sequence>MFYGGPGTDKMYGGSGDDWLTGEDWANNRTADLLDGGANGSSGDSCLRWTNDRTVGCEYVTAGS</sequence>
<gene>
    <name evidence="1" type="ORF">FHR83_007648</name>
</gene>
<dbReference type="InterPro" id="IPR011049">
    <property type="entry name" value="Serralysin-like_metalloprot_C"/>
</dbReference>
<dbReference type="AlphaFoldDB" id="A0A7W5AP96"/>
<dbReference type="GO" id="GO:0005509">
    <property type="term" value="F:calcium ion binding"/>
    <property type="evidence" value="ECO:0007669"/>
    <property type="project" value="InterPro"/>
</dbReference>
<name>A0A7W5AP96_9ACTN</name>
<evidence type="ECO:0008006" key="3">
    <source>
        <dbReference type="Google" id="ProtNLM"/>
    </source>
</evidence>
<dbReference type="SUPFAM" id="SSF51120">
    <property type="entry name" value="beta-Roll"/>
    <property type="match status" value="1"/>
</dbReference>
<dbReference type="Proteomes" id="UP000590749">
    <property type="component" value="Unassembled WGS sequence"/>
</dbReference>
<comment type="caution">
    <text evidence="1">The sequence shown here is derived from an EMBL/GenBank/DDBJ whole genome shotgun (WGS) entry which is preliminary data.</text>
</comment>
<accession>A0A7W5AP96</accession>
<keyword evidence="2" id="KW-1185">Reference proteome</keyword>